<accession>A0A511DL34</accession>
<dbReference type="EMBL" id="BJVJ01000056">
    <property type="protein sequence ID" value="GEL25529.1"/>
    <property type="molecule type" value="Genomic_DNA"/>
</dbReference>
<comment type="caution">
    <text evidence="1">The sequence shown here is derived from an EMBL/GenBank/DDBJ whole genome shotgun (WGS) entry which is preliminary data.</text>
</comment>
<gene>
    <name evidence="1" type="ORF">PSU4_44830</name>
</gene>
<keyword evidence="2" id="KW-1185">Reference proteome</keyword>
<evidence type="ECO:0000313" key="2">
    <source>
        <dbReference type="Proteomes" id="UP000321685"/>
    </source>
</evidence>
<sequence>MNVKKIVGILAIALVIFFIITSPSGAAGFLSNLGSILSNAATSVISFFQQLF</sequence>
<proteinExistence type="predicted"/>
<evidence type="ECO:0000313" key="1">
    <source>
        <dbReference type="EMBL" id="GEL25529.1"/>
    </source>
</evidence>
<protein>
    <submittedName>
        <fullName evidence="1">Uncharacterized protein</fullName>
    </submittedName>
</protein>
<reference evidence="1 2" key="1">
    <citation type="submission" date="2019-07" db="EMBL/GenBank/DDBJ databases">
        <title>Whole genome shotgun sequence of Pseudonocardia sulfidoxydans NBRC 16205.</title>
        <authorList>
            <person name="Hosoyama A."/>
            <person name="Uohara A."/>
            <person name="Ohji S."/>
            <person name="Ichikawa N."/>
        </authorList>
    </citation>
    <scope>NUCLEOTIDE SEQUENCE [LARGE SCALE GENOMIC DNA]</scope>
    <source>
        <strain evidence="1 2">NBRC 16205</strain>
    </source>
</reference>
<dbReference type="AlphaFoldDB" id="A0A511DL34"/>
<name>A0A511DL34_9PSEU</name>
<organism evidence="1 2">
    <name type="scientific">Pseudonocardia sulfidoxydans NBRC 16205</name>
    <dbReference type="NCBI Taxonomy" id="1223511"/>
    <lineage>
        <taxon>Bacteria</taxon>
        <taxon>Bacillati</taxon>
        <taxon>Actinomycetota</taxon>
        <taxon>Actinomycetes</taxon>
        <taxon>Pseudonocardiales</taxon>
        <taxon>Pseudonocardiaceae</taxon>
        <taxon>Pseudonocardia</taxon>
    </lineage>
</organism>
<dbReference type="RefSeq" id="WP_186817122.1">
    <property type="nucleotide sequence ID" value="NZ_BJVJ01000056.1"/>
</dbReference>
<dbReference type="Proteomes" id="UP000321685">
    <property type="component" value="Unassembled WGS sequence"/>
</dbReference>